<feature type="transmembrane region" description="Helical" evidence="1">
    <location>
        <begin position="165"/>
        <end position="183"/>
    </location>
</feature>
<keyword evidence="3" id="KW-1185">Reference proteome</keyword>
<dbReference type="HOGENOM" id="CLU_518676_0_0_0"/>
<feature type="transmembrane region" description="Helical" evidence="1">
    <location>
        <begin position="259"/>
        <end position="277"/>
    </location>
</feature>
<evidence type="ECO:0000256" key="1">
    <source>
        <dbReference type="SAM" id="Phobius"/>
    </source>
</evidence>
<organism evidence="2 3">
    <name type="scientific">Thermomicrobium roseum (strain ATCC 27502 / DSM 5159 / P-2)</name>
    <dbReference type="NCBI Taxonomy" id="309801"/>
    <lineage>
        <taxon>Bacteria</taxon>
        <taxon>Pseudomonadati</taxon>
        <taxon>Thermomicrobiota</taxon>
        <taxon>Thermomicrobia</taxon>
        <taxon>Thermomicrobiales</taxon>
        <taxon>Thermomicrobiaceae</taxon>
        <taxon>Thermomicrobium</taxon>
    </lineage>
</organism>
<proteinExistence type="predicted"/>
<feature type="transmembrane region" description="Helical" evidence="1">
    <location>
        <begin position="195"/>
        <end position="225"/>
    </location>
</feature>
<gene>
    <name evidence="2" type="ordered locus">trd_A0432</name>
</gene>
<feature type="transmembrane region" description="Helical" evidence="1">
    <location>
        <begin position="369"/>
        <end position="390"/>
    </location>
</feature>
<reference evidence="2 3" key="1">
    <citation type="journal article" date="2009" name="PLoS ONE">
        <title>Complete genome sequence of the aerobic CO-oxidizing thermophile Thermomicrobium roseum.</title>
        <authorList>
            <person name="Wu D."/>
            <person name="Raymond J."/>
            <person name="Wu M."/>
            <person name="Chatterji S."/>
            <person name="Ren Q."/>
            <person name="Graham J.E."/>
            <person name="Bryant D.A."/>
            <person name="Robb F."/>
            <person name="Colman A."/>
            <person name="Tallon L.J."/>
            <person name="Badger J.H."/>
            <person name="Madupu R."/>
            <person name="Ward N.L."/>
            <person name="Eisen J.A."/>
        </authorList>
    </citation>
    <scope>NUCLEOTIDE SEQUENCE [LARGE SCALE GENOMIC DNA]</scope>
    <source>
        <strain evidence="3">ATCC 27502 / DSM 5159 / P-2</strain>
        <plasmid evidence="2">unnamed</plasmid>
    </source>
</reference>
<feature type="transmembrane region" description="Helical" evidence="1">
    <location>
        <begin position="490"/>
        <end position="510"/>
    </location>
</feature>
<protein>
    <recommendedName>
        <fullName evidence="4">Glycosyltransferase RgtA/B/C/D-like domain-containing protein</fullName>
    </recommendedName>
</protein>
<evidence type="ECO:0008006" key="4">
    <source>
        <dbReference type="Google" id="ProtNLM"/>
    </source>
</evidence>
<dbReference type="EMBL" id="CP001276">
    <property type="protein sequence ID" value="ACM07110.1"/>
    <property type="molecule type" value="Genomic_DNA"/>
</dbReference>
<geneLocation type="plasmid" evidence="3">
    <name>Tros</name>
</geneLocation>
<keyword evidence="1" id="KW-0812">Transmembrane</keyword>
<dbReference type="Proteomes" id="UP000000447">
    <property type="component" value="Plasmid unnamed"/>
</dbReference>
<feature type="transmembrane region" description="Helical" evidence="1">
    <location>
        <begin position="289"/>
        <end position="310"/>
    </location>
</feature>
<feature type="transmembrane region" description="Helical" evidence="1">
    <location>
        <begin position="423"/>
        <end position="442"/>
    </location>
</feature>
<feature type="transmembrane region" description="Helical" evidence="1">
    <location>
        <begin position="48"/>
        <end position="68"/>
    </location>
</feature>
<keyword evidence="2" id="KW-0614">Plasmid</keyword>
<feature type="transmembrane region" description="Helical" evidence="1">
    <location>
        <begin position="396"/>
        <end position="416"/>
    </location>
</feature>
<evidence type="ECO:0000313" key="2">
    <source>
        <dbReference type="EMBL" id="ACM07110.1"/>
    </source>
</evidence>
<evidence type="ECO:0000313" key="3">
    <source>
        <dbReference type="Proteomes" id="UP000000447"/>
    </source>
</evidence>
<dbReference type="AlphaFoldDB" id="B9L3R8"/>
<dbReference type="eggNOG" id="ENOG5030IPW">
    <property type="taxonomic scope" value="Bacteria"/>
</dbReference>
<accession>B9L3R8</accession>
<keyword evidence="1" id="KW-0472">Membrane</keyword>
<feature type="transmembrane region" description="Helical" evidence="1">
    <location>
        <begin position="342"/>
        <end position="362"/>
    </location>
</feature>
<keyword evidence="1" id="KW-1133">Transmembrane helix</keyword>
<dbReference type="KEGG" id="tro:trd_A0432"/>
<name>B9L3R8_THERP</name>
<sequence length="525" mass="57284">MHRGSELDTARVGSSVVESQAARCGAEDAVAEPEEVAEPIERQRAGRWLLVVVLVAAVAWALIAFRYLERLAPLTGDEPYYVMTVISLLEDFDLDEANQYAERAWLRFYPPRPLPADWRGWPAFPWELPPHPAQAARPGLYSKHGLGLTVLIALPWAVAGRVGAMATVGACGILLLVQLFWLAREVGASPRLAALLALGLGLVMPIGPYALLLFPEVPAALCFVYAVRRASERANRWWQWLLAGGAIGFLPWLHQRFLISAALLGAVILGRAVAARAGRGWGADWPGALWGVLPALVGGLGILGFDLWLYGKPYQNPADHAGFAGPLGTLNGAFGLLLDAQWGLLIAAPVFLVALATLHWWAARQPQRFWLTVGVVAPYLGLVAAYRVWWGEWGPPARYLVPVAGFAVAPLACWLVTARPWQWLIAGLAWSWGALLSVVGYLDPQRFYHHPDGVNKLYRTLDSWLGTQLAERLVPFQPYAAAPAEERLRAALLTVIALLALVALAGPPAWQRVCILTDEKAQRVG</sequence>